<sequence>MTILLNNETNLISTTTTTTGHSVNDIHGAYCASNAECSYPNGECVANSCYCNQYIGGRILYFAADPWGSSGAYPDAFRQFLYGFPIYILFTAYELLLIYWAGTFHNVQSVDSGSFFVKKTKPAFITTNSVWFAFEVIRVVLAAIRSYSFVSILTVVYNIYVFISCLAIMCGFIIYGALIYKRIQGLPTHKEKKKSYLKKIELLIVMKPKESYNHSHHQQQQQQTKSPSSPIVSNNGASVGVDSPKS</sequence>
<evidence type="ECO:0000256" key="7">
    <source>
        <dbReference type="SAM" id="Phobius"/>
    </source>
</evidence>
<dbReference type="InterPro" id="IPR040226">
    <property type="entry name" value="THH1/TOM1/TOM3"/>
</dbReference>
<accession>F4PYV3</accession>
<comment type="subcellular location">
    <subcellularLocation>
        <location evidence="1">Endomembrane system</location>
        <topology evidence="1">Multi-pass membrane protein</topology>
    </subcellularLocation>
</comment>
<dbReference type="OrthoDB" id="19798at2759"/>
<evidence type="ECO:0000256" key="1">
    <source>
        <dbReference type="ARBA" id="ARBA00004127"/>
    </source>
</evidence>
<feature type="transmembrane region" description="Helical" evidence="7">
    <location>
        <begin position="80"/>
        <end position="102"/>
    </location>
</feature>
<dbReference type="Pfam" id="PF06454">
    <property type="entry name" value="THH1_TOM1-3_dom"/>
    <property type="match status" value="1"/>
</dbReference>
<evidence type="ECO:0000256" key="6">
    <source>
        <dbReference type="SAM" id="MobiDB-lite"/>
    </source>
</evidence>
<feature type="transmembrane region" description="Helical" evidence="7">
    <location>
        <begin position="123"/>
        <end position="147"/>
    </location>
</feature>
<evidence type="ECO:0000256" key="2">
    <source>
        <dbReference type="ARBA" id="ARBA00006779"/>
    </source>
</evidence>
<dbReference type="InterPro" id="IPR009457">
    <property type="entry name" value="THH1/TOM1/TOM3_dom"/>
</dbReference>
<name>F4PYV3_CACFS</name>
<dbReference type="GO" id="GO:0012505">
    <property type="term" value="C:endomembrane system"/>
    <property type="evidence" value="ECO:0007669"/>
    <property type="project" value="UniProtKB-SubCell"/>
</dbReference>
<dbReference type="PANTHER" id="PTHR31142:SF33">
    <property type="entry name" value="EGF-LIKE DOMAIN-CONTAINING PROTEIN-RELATED"/>
    <property type="match status" value="1"/>
</dbReference>
<dbReference type="AlphaFoldDB" id="F4PYV3"/>
<dbReference type="STRING" id="1054147.F4PYV3"/>
<feature type="compositionally biased region" description="Polar residues" evidence="6">
    <location>
        <begin position="224"/>
        <end position="237"/>
    </location>
</feature>
<dbReference type="Proteomes" id="UP000007797">
    <property type="component" value="Unassembled WGS sequence"/>
</dbReference>
<keyword evidence="10" id="KW-1185">Reference proteome</keyword>
<evidence type="ECO:0000313" key="10">
    <source>
        <dbReference type="Proteomes" id="UP000007797"/>
    </source>
</evidence>
<dbReference type="RefSeq" id="XP_004357461.1">
    <property type="nucleotide sequence ID" value="XM_004357405.1"/>
</dbReference>
<feature type="transmembrane region" description="Helical" evidence="7">
    <location>
        <begin position="159"/>
        <end position="180"/>
    </location>
</feature>
<gene>
    <name evidence="9" type="ORF">DFA_02225</name>
</gene>
<keyword evidence="4 7" id="KW-1133">Transmembrane helix</keyword>
<evidence type="ECO:0000313" key="9">
    <source>
        <dbReference type="EMBL" id="EGG18982.1"/>
    </source>
</evidence>
<dbReference type="EMBL" id="GL883016">
    <property type="protein sequence ID" value="EGG18982.1"/>
    <property type="molecule type" value="Genomic_DNA"/>
</dbReference>
<keyword evidence="3 7" id="KW-0812">Transmembrane</keyword>
<proteinExistence type="inferred from homology"/>
<feature type="region of interest" description="Disordered" evidence="6">
    <location>
        <begin position="211"/>
        <end position="246"/>
    </location>
</feature>
<evidence type="ECO:0000256" key="4">
    <source>
        <dbReference type="ARBA" id="ARBA00022989"/>
    </source>
</evidence>
<comment type="similarity">
    <text evidence="2">Belongs to the plant tobamovirus multiplication TOM1 protein family.</text>
</comment>
<evidence type="ECO:0000256" key="3">
    <source>
        <dbReference type="ARBA" id="ARBA00022692"/>
    </source>
</evidence>
<dbReference type="PANTHER" id="PTHR31142">
    <property type="entry name" value="TOBAMOVIRUS MULTIPLICATION PROTEIN 1-LIKE ISOFORM X1"/>
    <property type="match status" value="1"/>
</dbReference>
<dbReference type="KEGG" id="dfa:DFA_02225"/>
<evidence type="ECO:0000256" key="5">
    <source>
        <dbReference type="ARBA" id="ARBA00023136"/>
    </source>
</evidence>
<protein>
    <recommendedName>
        <fullName evidence="8">THH1/TOM1/TOM3 domain-containing protein</fullName>
    </recommendedName>
</protein>
<keyword evidence="5 7" id="KW-0472">Membrane</keyword>
<dbReference type="GeneID" id="14871063"/>
<evidence type="ECO:0000259" key="8">
    <source>
        <dbReference type="Pfam" id="PF06454"/>
    </source>
</evidence>
<organism evidence="9 10">
    <name type="scientific">Cavenderia fasciculata</name>
    <name type="common">Slime mold</name>
    <name type="synonym">Dictyostelium fasciculatum</name>
    <dbReference type="NCBI Taxonomy" id="261658"/>
    <lineage>
        <taxon>Eukaryota</taxon>
        <taxon>Amoebozoa</taxon>
        <taxon>Evosea</taxon>
        <taxon>Eumycetozoa</taxon>
        <taxon>Dictyostelia</taxon>
        <taxon>Acytosteliales</taxon>
        <taxon>Cavenderiaceae</taxon>
        <taxon>Cavenderia</taxon>
    </lineage>
</organism>
<reference evidence="10" key="1">
    <citation type="journal article" date="2011" name="Genome Res.">
        <title>Phylogeny-wide analysis of social amoeba genomes highlights ancient origins for complex intercellular communication.</title>
        <authorList>
            <person name="Heidel A.J."/>
            <person name="Lawal H.M."/>
            <person name="Felder M."/>
            <person name="Schilde C."/>
            <person name="Helps N.R."/>
            <person name="Tunggal B."/>
            <person name="Rivero F."/>
            <person name="John U."/>
            <person name="Schleicher M."/>
            <person name="Eichinger L."/>
            <person name="Platzer M."/>
            <person name="Noegel A.A."/>
            <person name="Schaap P."/>
            <person name="Gloeckner G."/>
        </authorList>
    </citation>
    <scope>NUCLEOTIDE SEQUENCE [LARGE SCALE GENOMIC DNA]</scope>
    <source>
        <strain evidence="10">SH3</strain>
    </source>
</reference>
<feature type="domain" description="THH1/TOM1/TOM3" evidence="8">
    <location>
        <begin position="74"/>
        <end position="201"/>
    </location>
</feature>